<protein>
    <submittedName>
        <fullName evidence="10">F420-dependent oxidoreductase</fullName>
    </submittedName>
</protein>
<keyword evidence="1" id="KW-0436">Ligase</keyword>
<dbReference type="OrthoDB" id="9788295at2"/>
<organism evidence="10 11">
    <name type="scientific">Haliangium ochraceum (strain DSM 14365 / JCM 11303 / SMP-2)</name>
    <dbReference type="NCBI Taxonomy" id="502025"/>
    <lineage>
        <taxon>Bacteria</taxon>
        <taxon>Pseudomonadati</taxon>
        <taxon>Myxococcota</taxon>
        <taxon>Polyangia</taxon>
        <taxon>Haliangiales</taxon>
        <taxon>Kofleriaceae</taxon>
        <taxon>Haliangium</taxon>
    </lineage>
</organism>
<proteinExistence type="predicted"/>
<dbReference type="NCBIfam" id="TIGR01916">
    <property type="entry name" value="F420_cofE"/>
    <property type="match status" value="1"/>
</dbReference>
<dbReference type="STRING" id="502025.Hoch_0061"/>
<evidence type="ECO:0000259" key="9">
    <source>
        <dbReference type="Pfam" id="PF01996"/>
    </source>
</evidence>
<dbReference type="GO" id="GO:0046872">
    <property type="term" value="F:metal ion binding"/>
    <property type="evidence" value="ECO:0007669"/>
    <property type="project" value="UniProtKB-KW"/>
</dbReference>
<dbReference type="Pfam" id="PF01996">
    <property type="entry name" value="F420_ligase"/>
    <property type="match status" value="1"/>
</dbReference>
<evidence type="ECO:0000256" key="4">
    <source>
        <dbReference type="ARBA" id="ARBA00022842"/>
    </source>
</evidence>
<evidence type="ECO:0000256" key="3">
    <source>
        <dbReference type="ARBA" id="ARBA00022741"/>
    </source>
</evidence>
<dbReference type="eggNOG" id="COG1478">
    <property type="taxonomic scope" value="Bacteria"/>
</dbReference>
<dbReference type="AlphaFoldDB" id="D0LGF6"/>
<evidence type="ECO:0000313" key="11">
    <source>
        <dbReference type="Proteomes" id="UP000001880"/>
    </source>
</evidence>
<sequence>MSEVCTPELTLRALPDIPVIAPGDDLAALALAGLRAAAITPAPGDVLVFASKLLSRAEGRFVDLATVTPSPTAEELAARVGNDPRLVELVLGESEAVSRAAPGVLIVRHRLGFVSANAGIDRSNALPPGAAADSGPWALLLPTAPDAAAARLRSAMTERCGVELGVVISDSMGRPFRLGTVGVAIGAAGLPALVDGRGDADLCGRTLEDTFTALADQLACAADLVAGQGGEGRGVVHLRGLRWPFPAAPGAATQPDVPGAAAAASADPDSGNDDDPGARVLVRARERDLYA</sequence>
<dbReference type="HOGENOM" id="CLU_051152_1_1_7"/>
<keyword evidence="3" id="KW-0547">Nucleotide-binding</keyword>
<keyword evidence="7" id="KW-0464">Manganese</keyword>
<evidence type="ECO:0000256" key="8">
    <source>
        <dbReference type="SAM" id="MobiDB-lite"/>
    </source>
</evidence>
<dbReference type="PANTHER" id="PTHR47917">
    <property type="match status" value="1"/>
</dbReference>
<evidence type="ECO:0000256" key="7">
    <source>
        <dbReference type="ARBA" id="ARBA00023211"/>
    </source>
</evidence>
<dbReference type="InterPro" id="IPR008225">
    <property type="entry name" value="F420-0_g-glutamyl_ligase"/>
</dbReference>
<dbReference type="EMBL" id="CP001804">
    <property type="protein sequence ID" value="ACY12702.1"/>
    <property type="molecule type" value="Genomic_DNA"/>
</dbReference>
<dbReference type="KEGG" id="hoh:Hoch_0061"/>
<dbReference type="SUPFAM" id="SSF144010">
    <property type="entry name" value="CofE-like"/>
    <property type="match status" value="1"/>
</dbReference>
<dbReference type="PANTHER" id="PTHR47917:SF1">
    <property type="entry name" value="COENZYME F420:L-GLUTAMATE LIGASE"/>
    <property type="match status" value="1"/>
</dbReference>
<evidence type="ECO:0000256" key="5">
    <source>
        <dbReference type="ARBA" id="ARBA00022958"/>
    </source>
</evidence>
<gene>
    <name evidence="10" type="ordered locus">Hoch_0061</name>
</gene>
<dbReference type="Proteomes" id="UP000001880">
    <property type="component" value="Chromosome"/>
</dbReference>
<evidence type="ECO:0000313" key="10">
    <source>
        <dbReference type="EMBL" id="ACY12702.1"/>
    </source>
</evidence>
<evidence type="ECO:0000256" key="2">
    <source>
        <dbReference type="ARBA" id="ARBA00022723"/>
    </source>
</evidence>
<dbReference type="GO" id="GO:0005525">
    <property type="term" value="F:GTP binding"/>
    <property type="evidence" value="ECO:0007669"/>
    <property type="project" value="UniProtKB-KW"/>
</dbReference>
<evidence type="ECO:0000256" key="1">
    <source>
        <dbReference type="ARBA" id="ARBA00022598"/>
    </source>
</evidence>
<dbReference type="Gene3D" id="3.90.1660.10">
    <property type="entry name" value="CofE-like domain"/>
    <property type="match status" value="1"/>
</dbReference>
<feature type="domain" description="Coenzyme F420:L-glutamate ligase-like" evidence="9">
    <location>
        <begin position="17"/>
        <end position="240"/>
    </location>
</feature>
<keyword evidence="4" id="KW-0460">Magnesium</keyword>
<dbReference type="RefSeq" id="WP_012825329.1">
    <property type="nucleotide sequence ID" value="NC_013440.1"/>
</dbReference>
<keyword evidence="6" id="KW-0342">GTP-binding</keyword>
<feature type="compositionally biased region" description="Low complexity" evidence="8">
    <location>
        <begin position="251"/>
        <end position="269"/>
    </location>
</feature>
<dbReference type="GO" id="GO:0052618">
    <property type="term" value="F:coenzyme F420-0:L-glutamate ligase activity"/>
    <property type="evidence" value="ECO:0007669"/>
    <property type="project" value="TreeGrafter"/>
</dbReference>
<feature type="region of interest" description="Disordered" evidence="8">
    <location>
        <begin position="247"/>
        <end position="279"/>
    </location>
</feature>
<reference evidence="10 11" key="1">
    <citation type="journal article" date="2010" name="Stand. Genomic Sci.">
        <title>Complete genome sequence of Haliangium ochraceum type strain (SMP-2).</title>
        <authorList>
            <consortium name="US DOE Joint Genome Institute (JGI-PGF)"/>
            <person name="Ivanova N."/>
            <person name="Daum C."/>
            <person name="Lang E."/>
            <person name="Abt B."/>
            <person name="Kopitz M."/>
            <person name="Saunders E."/>
            <person name="Lapidus A."/>
            <person name="Lucas S."/>
            <person name="Glavina Del Rio T."/>
            <person name="Nolan M."/>
            <person name="Tice H."/>
            <person name="Copeland A."/>
            <person name="Cheng J.F."/>
            <person name="Chen F."/>
            <person name="Bruce D."/>
            <person name="Goodwin L."/>
            <person name="Pitluck S."/>
            <person name="Mavromatis K."/>
            <person name="Pati A."/>
            <person name="Mikhailova N."/>
            <person name="Chen A."/>
            <person name="Palaniappan K."/>
            <person name="Land M."/>
            <person name="Hauser L."/>
            <person name="Chang Y.J."/>
            <person name="Jeffries C.D."/>
            <person name="Detter J.C."/>
            <person name="Brettin T."/>
            <person name="Rohde M."/>
            <person name="Goker M."/>
            <person name="Bristow J."/>
            <person name="Markowitz V."/>
            <person name="Eisen J.A."/>
            <person name="Hugenholtz P."/>
            <person name="Kyrpides N.C."/>
            <person name="Klenk H.P."/>
        </authorList>
    </citation>
    <scope>NUCLEOTIDE SEQUENCE [LARGE SCALE GENOMIC DNA]</scope>
    <source>
        <strain evidence="11">DSM 14365 / CIP 107738 / JCM 11303 / AJ 13395 / SMP-2</strain>
    </source>
</reference>
<evidence type="ECO:0000256" key="6">
    <source>
        <dbReference type="ARBA" id="ARBA00023134"/>
    </source>
</evidence>
<keyword evidence="5" id="KW-0630">Potassium</keyword>
<dbReference type="Gene3D" id="3.30.1330.100">
    <property type="entry name" value="CofE-like"/>
    <property type="match status" value="1"/>
</dbReference>
<accession>D0LGF6</accession>
<dbReference type="InterPro" id="IPR002847">
    <property type="entry name" value="F420-0_gamma-glut_ligase-dom"/>
</dbReference>
<keyword evidence="11" id="KW-1185">Reference proteome</keyword>
<name>D0LGF6_HALO1</name>
<keyword evidence="2" id="KW-0479">Metal-binding</keyword>